<evidence type="ECO:0000256" key="1">
    <source>
        <dbReference type="SAM" id="MobiDB-lite"/>
    </source>
</evidence>
<protein>
    <submittedName>
        <fullName evidence="2">Uncharacterized protein</fullName>
    </submittedName>
</protein>
<dbReference type="EMBL" id="CAXAJV020001293">
    <property type="protein sequence ID" value="CAL7943885.1"/>
    <property type="molecule type" value="Genomic_DNA"/>
</dbReference>
<feature type="compositionally biased region" description="Basic and acidic residues" evidence="1">
    <location>
        <begin position="120"/>
        <end position="145"/>
    </location>
</feature>
<comment type="caution">
    <text evidence="2">The sequence shown here is derived from an EMBL/GenBank/DDBJ whole genome shotgun (WGS) entry which is preliminary data.</text>
</comment>
<organism evidence="2 3">
    <name type="scientific">Xylocopa violacea</name>
    <name type="common">Violet carpenter bee</name>
    <name type="synonym">Apis violacea</name>
    <dbReference type="NCBI Taxonomy" id="135666"/>
    <lineage>
        <taxon>Eukaryota</taxon>
        <taxon>Metazoa</taxon>
        <taxon>Ecdysozoa</taxon>
        <taxon>Arthropoda</taxon>
        <taxon>Hexapoda</taxon>
        <taxon>Insecta</taxon>
        <taxon>Pterygota</taxon>
        <taxon>Neoptera</taxon>
        <taxon>Endopterygota</taxon>
        <taxon>Hymenoptera</taxon>
        <taxon>Apocrita</taxon>
        <taxon>Aculeata</taxon>
        <taxon>Apoidea</taxon>
        <taxon>Anthophila</taxon>
        <taxon>Apidae</taxon>
        <taxon>Xylocopa</taxon>
        <taxon>Xylocopa</taxon>
    </lineage>
</organism>
<name>A0ABP1NS80_XYLVO</name>
<feature type="region of interest" description="Disordered" evidence="1">
    <location>
        <begin position="1"/>
        <end position="37"/>
    </location>
</feature>
<accession>A0ABP1NS80</accession>
<feature type="compositionally biased region" description="Low complexity" evidence="1">
    <location>
        <begin position="1"/>
        <end position="16"/>
    </location>
</feature>
<evidence type="ECO:0000313" key="3">
    <source>
        <dbReference type="Proteomes" id="UP001642520"/>
    </source>
</evidence>
<keyword evidence="3" id="KW-1185">Reference proteome</keyword>
<feature type="region of interest" description="Disordered" evidence="1">
    <location>
        <begin position="244"/>
        <end position="285"/>
    </location>
</feature>
<feature type="region of interest" description="Disordered" evidence="1">
    <location>
        <begin position="106"/>
        <end position="167"/>
    </location>
</feature>
<evidence type="ECO:0000313" key="2">
    <source>
        <dbReference type="EMBL" id="CAL7943885.1"/>
    </source>
</evidence>
<feature type="compositionally biased region" description="Low complexity" evidence="1">
    <location>
        <begin position="149"/>
        <end position="158"/>
    </location>
</feature>
<reference evidence="2 3" key="1">
    <citation type="submission" date="2024-08" db="EMBL/GenBank/DDBJ databases">
        <authorList>
            <person name="Will J Nash"/>
            <person name="Angela Man"/>
            <person name="Seanna McTaggart"/>
            <person name="Kendall Baker"/>
            <person name="Tom Barker"/>
            <person name="Leah Catchpole"/>
            <person name="Alex Durrant"/>
            <person name="Karim Gharbi"/>
            <person name="Naomi Irish"/>
            <person name="Gemy Kaithakottil"/>
            <person name="Debby Ku"/>
            <person name="Aaliyah Providence"/>
            <person name="Felix Shaw"/>
            <person name="David Swarbreck"/>
            <person name="Chris Watkins"/>
            <person name="Ann M. McCartney"/>
            <person name="Giulio Formenti"/>
            <person name="Alice Mouton"/>
            <person name="Noel Vella"/>
            <person name="Bjorn M von Reumont"/>
            <person name="Adriana Vella"/>
            <person name="Wilfried Haerty"/>
        </authorList>
    </citation>
    <scope>NUCLEOTIDE SEQUENCE [LARGE SCALE GENOMIC DNA]</scope>
</reference>
<proteinExistence type="predicted"/>
<gene>
    <name evidence="2" type="ORF">XYLVIOL_LOCUS6347</name>
</gene>
<feature type="compositionally biased region" description="Low complexity" evidence="1">
    <location>
        <begin position="252"/>
        <end position="271"/>
    </location>
</feature>
<sequence>MNGRSSVGNVSENSSVADDAETSDSQNSVDKHVESTKMSVASNITRKIRTKLPNVAYYLKRLMRSKNEGKVELEAEAITGSSEATEIMESMLNRAMLEIPSVSTINEQTVPEDGDSVDWPEGHAVKTGWHEPHTDPSNRSTRPDSEGPSTSTTSGRTSAYRPTTTVVQTEPRQMISNSVNTAEAMTTNGIFVNVLNRESVVAGNILEFREALSSQLGWQTERLRDQESRTIPLVYIQSEDRQEVYPHSSVNGESGFSGSSTIGSEISSVSGNDQPEVRNQRIGQDPNPEIFSAILNVDRVIRKPICRKDDEPTIY</sequence>
<dbReference type="Proteomes" id="UP001642520">
    <property type="component" value="Unassembled WGS sequence"/>
</dbReference>